<protein>
    <recommendedName>
        <fullName evidence="3">MarR family transcriptional regulator</fullName>
    </recommendedName>
</protein>
<gene>
    <name evidence="1" type="ORF">EZ444_07945</name>
</gene>
<evidence type="ECO:0000313" key="1">
    <source>
        <dbReference type="EMBL" id="TCC97833.1"/>
    </source>
</evidence>
<comment type="caution">
    <text evidence="1">The sequence shown here is derived from an EMBL/GenBank/DDBJ whole genome shotgun (WGS) entry which is preliminary data.</text>
</comment>
<dbReference type="RefSeq" id="WP_131608191.1">
    <property type="nucleotide sequence ID" value="NZ_SJSM01000003.1"/>
</dbReference>
<sequence length="68" mass="7983">MTNKDKYFNAFKESNGRCNEIELGEKLGLDENTTRQILTQLLSEYKIEHIENRVCDYSVMKAVKGRIR</sequence>
<evidence type="ECO:0008006" key="3">
    <source>
        <dbReference type="Google" id="ProtNLM"/>
    </source>
</evidence>
<reference evidence="1 2" key="1">
    <citation type="submission" date="2019-02" db="EMBL/GenBank/DDBJ databases">
        <title>Pedobacter sp. RP-3-8 sp. nov., isolated from Arctic soil.</title>
        <authorList>
            <person name="Dahal R.H."/>
        </authorList>
    </citation>
    <scope>NUCLEOTIDE SEQUENCE [LARGE SCALE GENOMIC DNA]</scope>
    <source>
        <strain evidence="1 2">RP-3-8</strain>
    </source>
</reference>
<dbReference type="EMBL" id="SJSM01000003">
    <property type="protein sequence ID" value="TCC97833.1"/>
    <property type="molecule type" value="Genomic_DNA"/>
</dbReference>
<organism evidence="1 2">
    <name type="scientific">Pedobacter hiemivivus</name>
    <dbReference type="NCBI Taxonomy" id="2530454"/>
    <lineage>
        <taxon>Bacteria</taxon>
        <taxon>Pseudomonadati</taxon>
        <taxon>Bacteroidota</taxon>
        <taxon>Sphingobacteriia</taxon>
        <taxon>Sphingobacteriales</taxon>
        <taxon>Sphingobacteriaceae</taxon>
        <taxon>Pedobacter</taxon>
    </lineage>
</organism>
<keyword evidence="2" id="KW-1185">Reference proteome</keyword>
<evidence type="ECO:0000313" key="2">
    <source>
        <dbReference type="Proteomes" id="UP000291117"/>
    </source>
</evidence>
<accession>A0A4R0NEW5</accession>
<dbReference type="OrthoDB" id="840167at2"/>
<dbReference type="Proteomes" id="UP000291117">
    <property type="component" value="Unassembled WGS sequence"/>
</dbReference>
<dbReference type="AlphaFoldDB" id="A0A4R0NEW5"/>
<name>A0A4R0NEW5_9SPHI</name>
<proteinExistence type="predicted"/>